<dbReference type="InterPro" id="IPR020556">
    <property type="entry name" value="Amidase_CS"/>
</dbReference>
<accession>A0A3M7P268</accession>
<keyword evidence="4" id="KW-1185">Reference proteome</keyword>
<comment type="similarity">
    <text evidence="1">Belongs to the amidase family.</text>
</comment>
<dbReference type="GO" id="GO:0012505">
    <property type="term" value="C:endomembrane system"/>
    <property type="evidence" value="ECO:0007669"/>
    <property type="project" value="TreeGrafter"/>
</dbReference>
<dbReference type="PROSITE" id="PS00571">
    <property type="entry name" value="AMIDASES"/>
    <property type="match status" value="1"/>
</dbReference>
<feature type="non-terminal residue" evidence="3">
    <location>
        <position position="285"/>
    </location>
</feature>
<dbReference type="InterPro" id="IPR052739">
    <property type="entry name" value="FAAH2"/>
</dbReference>
<dbReference type="EMBL" id="REGN01014119">
    <property type="protein sequence ID" value="RMZ93029.1"/>
    <property type="molecule type" value="Genomic_DNA"/>
</dbReference>
<evidence type="ECO:0000313" key="4">
    <source>
        <dbReference type="Proteomes" id="UP000276133"/>
    </source>
</evidence>
<reference evidence="3 4" key="1">
    <citation type="journal article" date="2018" name="Sci. Rep.">
        <title>Genomic signatures of local adaptation to the degree of environmental predictability in rotifers.</title>
        <authorList>
            <person name="Franch-Gras L."/>
            <person name="Hahn C."/>
            <person name="Garcia-Roger E.M."/>
            <person name="Carmona M.J."/>
            <person name="Serra M."/>
            <person name="Gomez A."/>
        </authorList>
    </citation>
    <scope>NUCLEOTIDE SEQUENCE [LARGE SCALE GENOMIC DNA]</scope>
    <source>
        <strain evidence="3">HYR1</strain>
    </source>
</reference>
<dbReference type="Pfam" id="PF01425">
    <property type="entry name" value="Amidase"/>
    <property type="match status" value="1"/>
</dbReference>
<proteinExistence type="inferred from homology"/>
<dbReference type="GO" id="GO:0016787">
    <property type="term" value="F:hydrolase activity"/>
    <property type="evidence" value="ECO:0007669"/>
    <property type="project" value="UniProtKB-KW"/>
</dbReference>
<evidence type="ECO:0000313" key="3">
    <source>
        <dbReference type="EMBL" id="RMZ93029.1"/>
    </source>
</evidence>
<keyword evidence="3" id="KW-0378">Hydrolase</keyword>
<dbReference type="PANTHER" id="PTHR43372">
    <property type="entry name" value="FATTY-ACID AMIDE HYDROLASE"/>
    <property type="match status" value="1"/>
</dbReference>
<protein>
    <submittedName>
        <fullName evidence="3">Fatty-acid amide hydrolase 2</fullName>
    </submittedName>
</protein>
<organism evidence="3 4">
    <name type="scientific">Brachionus plicatilis</name>
    <name type="common">Marine rotifer</name>
    <name type="synonym">Brachionus muelleri</name>
    <dbReference type="NCBI Taxonomy" id="10195"/>
    <lineage>
        <taxon>Eukaryota</taxon>
        <taxon>Metazoa</taxon>
        <taxon>Spiralia</taxon>
        <taxon>Gnathifera</taxon>
        <taxon>Rotifera</taxon>
        <taxon>Eurotatoria</taxon>
        <taxon>Monogononta</taxon>
        <taxon>Pseudotrocha</taxon>
        <taxon>Ploima</taxon>
        <taxon>Brachionidae</taxon>
        <taxon>Brachionus</taxon>
    </lineage>
</organism>
<dbReference type="STRING" id="10195.A0A3M7P268"/>
<dbReference type="Proteomes" id="UP000276133">
    <property type="component" value="Unassembled WGS sequence"/>
</dbReference>
<comment type="caution">
    <text evidence="3">The sequence shown here is derived from an EMBL/GenBank/DDBJ whole genome shotgun (WGS) entry which is preliminary data.</text>
</comment>
<name>A0A3M7P268_BRAPC</name>
<dbReference type="OrthoDB" id="6428749at2759"/>
<dbReference type="PANTHER" id="PTHR43372:SF4">
    <property type="entry name" value="FATTY-ACID AMIDE HYDROLASE 2"/>
    <property type="match status" value="1"/>
</dbReference>
<sequence>MSDIIVRACLKFIQIILKPVALFFFRTYYRKIDVPRPISKCHDLLLTPGHTLAEKIRNREVTSEKIVGLFIERIKQIQPILNCVVQERFDQAIEEARQVDQIMSNYLIDDKYSKSSAPLLGVPFSCKESIAAKGMPNSSGLVSRKNYTAQEDSAVVKYMQEAGAILICVTNTSECCMWIESSNYITGTTRNPYNPSRIVGGSSGGEACIISACGSVWGIGSDIGGSIRIPSLFNGIYGHKPTLDLVPNDFQFPSFTGIQNKMLSIGPMCRYASDLSHLFKIMCGP</sequence>
<dbReference type="InterPro" id="IPR036928">
    <property type="entry name" value="AS_sf"/>
</dbReference>
<dbReference type="SUPFAM" id="SSF75304">
    <property type="entry name" value="Amidase signature (AS) enzymes"/>
    <property type="match status" value="1"/>
</dbReference>
<evidence type="ECO:0000256" key="1">
    <source>
        <dbReference type="ARBA" id="ARBA00009199"/>
    </source>
</evidence>
<dbReference type="Gene3D" id="3.90.1300.10">
    <property type="entry name" value="Amidase signature (AS) domain"/>
    <property type="match status" value="1"/>
</dbReference>
<dbReference type="AlphaFoldDB" id="A0A3M7P268"/>
<evidence type="ECO:0000259" key="2">
    <source>
        <dbReference type="Pfam" id="PF01425"/>
    </source>
</evidence>
<feature type="domain" description="Amidase" evidence="2">
    <location>
        <begin position="66"/>
        <end position="284"/>
    </location>
</feature>
<gene>
    <name evidence="3" type="ORF">BpHYR1_019602</name>
</gene>
<dbReference type="InterPro" id="IPR023631">
    <property type="entry name" value="Amidase_dom"/>
</dbReference>